<feature type="domain" description="Helicase C-terminal" evidence="6">
    <location>
        <begin position="1007"/>
        <end position="1162"/>
    </location>
</feature>
<feature type="compositionally biased region" description="Basic residues" evidence="4">
    <location>
        <begin position="1298"/>
        <end position="1324"/>
    </location>
</feature>
<dbReference type="InterPro" id="IPR000330">
    <property type="entry name" value="SNF2_N"/>
</dbReference>
<keyword evidence="8" id="KW-1185">Reference proteome</keyword>
<sequence>MTVSYSALFLALLTITRDHEPDEDHPAQLIEEKAVMRDIGIPRILDPSWVPGNLTPSQAGRLHHFIAKVRLKPNTEKAEFVHSGIDSVGERKIYKAFFPKISRKINSLVELAMTEHGAHPQEILKTSRTDDFPMPDQLSNLALVPIMISVFGDSVHNGSGVILDRHLHGVAKSFLNAGYVRLRKQWARARSQIDEKIEYMEKLMKPLRVAIEEEDDVRLKDIRMAISACRTVHNMACWLPSYQLDAEANINLLQSAVDNALKMPDDAKTDAVHSIKPNAEEMVKKARAAGRQLRIAKVDLANKEEVSRTLQEIVTHLETCFGEDDAAPYALRNIDDEFGLDGDLGVEFAAKLSYEDLQGLLGFIDGRPASWNPYVRIDGRTEWQIIDAEEEIEDLNNANGARAARQPTTAASASSPSPMSQATGQPDSPAGVDTTTASSPSPMSRATGQPTTAASASSPSPMSRATGQPTTAASASSPSPMSRATGQPTTAASASSPSPMSRATGQPDSPAGVDTTTSSSALRAGFQNGGPGFLEQRLLWHQLAGTCGIVRGMWTSERGDRPPGTLLADGVGVGKTAQVMASIAFIQQVYLIETTIEEGNTVLKRPPIISQSKWFMGGDSDEEIGTVPNLAHLIVVPLSLISQWLSELHRFFRKGAVDIFVLPNTADAVQLFFFGKNTAWKLSQHKEINHIVLCAHSTFTSLTARTFRCGKDSGLRYVDQKRDKITSPPPPRTIFDINWCSVWIDEAHLFRGLSRGFTGAIAIEDNAYVVNCITATPLYTQIRDIFNMARMIAISRFSGPAGAEWERELNSRIAKEKRANSKADKDAASKRTLAVMAGQHVDDHTPGVAVRATQYSVIREIQFNFHPHLIRRTMASKQPDGRPINDKMPSITSHVISITLTERELKNLNILTEKLGQGGRTVPTDLNLKNFWLVYRTGVVFYKDPGQKNWPIFDERGRSADGGSYRKFPSSKLDTLGLLLKHLLKHDDIGHPTQDEDGHFIWPDVPFVPEGQVAPRRRRILVYHEFTMMVSTISSILAYKGIKTLIMNGTLKREERDQVIDEFVHGDDPEKRVLLFSSVGAVGLNLTCADVVIMLDTIWSQVGVEQIIGRSARLTQDKPVHVYYLIALQTTDVLMSTLAREKGEMLETLLTKGTNPALQKILDGDDDDDDEDIEIDMEKDEPQSRSARASGSGKSKRQPPKAAAKGKGKKAQAKRATQLPAADEGSSEEEPAEEPAKGKGKKAQAKRATQLPAADEGSSEEEPAEEPAKGKGKKAQAKRATQLPAADEGSSEEEPAKGKGKAQAKGKGKGTAKQPAKGKGKSRVKSKDFIESSEGGPAEPAKEKTKTKMTAKRASKEPETNAKKRTKNRTAARDSKKDISDMDEEGDEELGKMAKKQRTVVHPSGEESESDEKAAAAVRASQLPADSSNDAREAMDVDEQSEQCEPPQARVSVTPPPCGQPPRATQAPPSSMQTTGATQGSTGTDPMSQWDHTQDMNTRTPRFVDIRDGSVYPPVVHPPSDALAEWRETLREFIRESQFEVDENVLVGTPPLSNSGLDANMLAASINDISMYEESPPPPSGGTPPRSHKHSRPPEEVSPKADRRAHKRTAPSSEGEDFTTEMAGVRDSSPTNNNPYNLAIGATSQVDEPVPPLAFKPIKSKKDDATARCLWTRVLCGLPSGPRQTSRRAVEMPVWSSEPLPVAFEATGTQVARGESCVYLPVSLPLRTLFAAIVGFGPSESWTEREWEQSGCWTCRGPSSRPGLRRGQVGGFGRRCGLSGRPWLRGVRRLCNSHTLRFDMSWAQPEQIEFLNSRVQEFQDSMDSKSDQTKFWERLRTDWKAKWDLSAKQSKRFSTHFRQEMRNRGADRKAVNKATKPAEKAAPKRTPRITPSGKPTPRIIPGDLIEVHRQRSRSPSSSDYSPTAAQSPLRVQSPTPAKDSPTAVSSDLFGDSPAPTPHTHVSTELVPSSQSPGVPVLPPARVWSRELTKSLAFHLELPGIARDDVDLIVQGQMLSVSAQTNNVAYQWSKDVGGQVVPESVRAGLADGELRIIVNVDCTVEVNKNWTNFHVSDTCPW</sequence>
<keyword evidence="2" id="KW-0378">Hydrolase</keyword>
<dbReference type="GO" id="GO:0005634">
    <property type="term" value="C:nucleus"/>
    <property type="evidence" value="ECO:0007669"/>
    <property type="project" value="TreeGrafter"/>
</dbReference>
<dbReference type="EMBL" id="JACETU010000006">
    <property type="protein sequence ID" value="KAF7426820.1"/>
    <property type="molecule type" value="Genomic_DNA"/>
</dbReference>
<feature type="compositionally biased region" description="Low complexity" evidence="4">
    <location>
        <begin position="1184"/>
        <end position="1193"/>
    </location>
</feature>
<feature type="compositionally biased region" description="Low complexity" evidence="4">
    <location>
        <begin position="446"/>
        <end position="504"/>
    </location>
</feature>
<organism evidence="7 8">
    <name type="scientific">Pleurotus ostreatus</name>
    <name type="common">Oyster mushroom</name>
    <name type="synonym">White-rot fungus</name>
    <dbReference type="NCBI Taxonomy" id="5322"/>
    <lineage>
        <taxon>Eukaryota</taxon>
        <taxon>Fungi</taxon>
        <taxon>Dikarya</taxon>
        <taxon>Basidiomycota</taxon>
        <taxon>Agaricomycotina</taxon>
        <taxon>Agaricomycetes</taxon>
        <taxon>Agaricomycetidae</taxon>
        <taxon>Agaricales</taxon>
        <taxon>Pleurotineae</taxon>
        <taxon>Pleurotaceae</taxon>
        <taxon>Pleurotus</taxon>
    </lineage>
</organism>
<feature type="compositionally biased region" description="Polar residues" evidence="4">
    <location>
        <begin position="433"/>
        <end position="444"/>
    </location>
</feature>
<evidence type="ECO:0000256" key="2">
    <source>
        <dbReference type="ARBA" id="ARBA00022801"/>
    </source>
</evidence>
<name>A0A8H6ZX97_PLEOS</name>
<dbReference type="CDD" id="cd18793">
    <property type="entry name" value="SF2_C_SNF"/>
    <property type="match status" value="1"/>
</dbReference>
<gene>
    <name evidence="7" type="ORF">PC9H_009189</name>
</gene>
<keyword evidence="3" id="KW-0067">ATP-binding</keyword>
<dbReference type="GO" id="GO:0005524">
    <property type="term" value="F:ATP binding"/>
    <property type="evidence" value="ECO:0007669"/>
    <property type="project" value="UniProtKB-KW"/>
</dbReference>
<dbReference type="VEuPathDB" id="FungiDB:PC9H_009189"/>
<feature type="compositionally biased region" description="Polar residues" evidence="4">
    <location>
        <begin position="1923"/>
        <end position="1935"/>
    </location>
</feature>
<dbReference type="InterPro" id="IPR008978">
    <property type="entry name" value="HSP20-like_chaperone"/>
</dbReference>
<feature type="compositionally biased region" description="Basic and acidic residues" evidence="4">
    <location>
        <begin position="1371"/>
        <end position="1380"/>
    </location>
</feature>
<evidence type="ECO:0000256" key="5">
    <source>
        <dbReference type="SAM" id="SignalP"/>
    </source>
</evidence>
<proteinExistence type="predicted"/>
<accession>A0A8H6ZX97</accession>
<evidence type="ECO:0000256" key="3">
    <source>
        <dbReference type="ARBA" id="ARBA00022840"/>
    </source>
</evidence>
<feature type="compositionally biased region" description="Low complexity" evidence="4">
    <location>
        <begin position="401"/>
        <end position="423"/>
    </location>
</feature>
<dbReference type="GO" id="GO:0016787">
    <property type="term" value="F:hydrolase activity"/>
    <property type="evidence" value="ECO:0007669"/>
    <property type="project" value="UniProtKB-KW"/>
</dbReference>
<dbReference type="Gene3D" id="3.40.50.10810">
    <property type="entry name" value="Tandem AAA-ATPase domain"/>
    <property type="match status" value="1"/>
</dbReference>
<dbReference type="SMART" id="SM00490">
    <property type="entry name" value="HELICc"/>
    <property type="match status" value="1"/>
</dbReference>
<feature type="region of interest" description="Disordered" evidence="4">
    <location>
        <begin position="1158"/>
        <end position="1501"/>
    </location>
</feature>
<feature type="compositionally biased region" description="Low complexity" evidence="4">
    <location>
        <begin position="1913"/>
        <end position="1922"/>
    </location>
</feature>
<evidence type="ECO:0000259" key="6">
    <source>
        <dbReference type="PROSITE" id="PS51194"/>
    </source>
</evidence>
<reference evidence="7" key="1">
    <citation type="submission" date="2019-07" db="EMBL/GenBank/DDBJ databases">
        <authorList>
            <person name="Palmer J.M."/>
        </authorList>
    </citation>
    <scope>NUCLEOTIDE SEQUENCE</scope>
    <source>
        <strain evidence="7">PC9</strain>
    </source>
</reference>
<keyword evidence="1" id="KW-0547">Nucleotide-binding</keyword>
<dbReference type="InterPro" id="IPR049730">
    <property type="entry name" value="SNF2/RAD54-like_C"/>
</dbReference>
<dbReference type="Pfam" id="PF00176">
    <property type="entry name" value="SNF2-rel_dom"/>
    <property type="match status" value="1"/>
</dbReference>
<dbReference type="RefSeq" id="XP_036630124.1">
    <property type="nucleotide sequence ID" value="XM_036778696.1"/>
</dbReference>
<dbReference type="SUPFAM" id="SSF49764">
    <property type="entry name" value="HSP20-like chaperones"/>
    <property type="match status" value="1"/>
</dbReference>
<feature type="region of interest" description="Disordered" evidence="4">
    <location>
        <begin position="1854"/>
        <end position="1975"/>
    </location>
</feature>
<keyword evidence="5" id="KW-0732">Signal</keyword>
<dbReference type="GeneID" id="59379007"/>
<dbReference type="PROSITE" id="PS51194">
    <property type="entry name" value="HELICASE_CTER"/>
    <property type="match status" value="1"/>
</dbReference>
<evidence type="ECO:0000256" key="1">
    <source>
        <dbReference type="ARBA" id="ARBA00022741"/>
    </source>
</evidence>
<dbReference type="InterPro" id="IPR038718">
    <property type="entry name" value="SNF2-like_sf"/>
</dbReference>
<dbReference type="OrthoDB" id="3270319at2759"/>
<feature type="compositionally biased region" description="Polar residues" evidence="4">
    <location>
        <begin position="1959"/>
        <end position="1972"/>
    </location>
</feature>
<evidence type="ECO:0000256" key="4">
    <source>
        <dbReference type="SAM" id="MobiDB-lite"/>
    </source>
</evidence>
<feature type="signal peptide" evidence="5">
    <location>
        <begin position="1"/>
        <end position="18"/>
    </location>
</feature>
<feature type="region of interest" description="Disordered" evidence="4">
    <location>
        <begin position="1570"/>
        <end position="1635"/>
    </location>
</feature>
<feature type="compositionally biased region" description="Low complexity" evidence="4">
    <location>
        <begin position="1470"/>
        <end position="1484"/>
    </location>
</feature>
<feature type="compositionally biased region" description="Polar residues" evidence="4">
    <location>
        <begin position="1485"/>
        <end position="1500"/>
    </location>
</feature>
<dbReference type="InterPro" id="IPR001650">
    <property type="entry name" value="Helicase_C-like"/>
</dbReference>
<protein>
    <recommendedName>
        <fullName evidence="6">Helicase C-terminal domain-containing protein</fullName>
    </recommendedName>
</protein>
<comment type="caution">
    <text evidence="7">The sequence shown here is derived from an EMBL/GenBank/DDBJ whole genome shotgun (WGS) entry which is preliminary data.</text>
</comment>
<dbReference type="Pfam" id="PF00271">
    <property type="entry name" value="Helicase_C"/>
    <property type="match status" value="1"/>
</dbReference>
<feature type="chain" id="PRO_5034134395" description="Helicase C-terminal domain-containing protein" evidence="5">
    <location>
        <begin position="19"/>
        <end position="2076"/>
    </location>
</feature>
<dbReference type="SUPFAM" id="SSF52540">
    <property type="entry name" value="P-loop containing nucleoside triphosphate hydrolases"/>
    <property type="match status" value="2"/>
</dbReference>
<dbReference type="PANTHER" id="PTHR45626:SF26">
    <property type="entry name" value="FAMILY HELICASE, PUTATIVE (AFU_ORTHOLOGUE AFUA_2G09120)-RELATED"/>
    <property type="match status" value="1"/>
</dbReference>
<feature type="compositionally biased region" description="Basic and acidic residues" evidence="4">
    <location>
        <begin position="1592"/>
        <end position="1602"/>
    </location>
</feature>
<dbReference type="PANTHER" id="PTHR45626">
    <property type="entry name" value="TRANSCRIPTION TERMINATION FACTOR 2-RELATED"/>
    <property type="match status" value="1"/>
</dbReference>
<feature type="compositionally biased region" description="Acidic residues" evidence="4">
    <location>
        <begin position="1164"/>
        <end position="1179"/>
    </location>
</feature>
<dbReference type="CDD" id="cd00298">
    <property type="entry name" value="ACD_sHsps_p23-like"/>
    <property type="match status" value="1"/>
</dbReference>
<feature type="compositionally biased region" description="Basic residues" evidence="4">
    <location>
        <begin position="1194"/>
        <end position="1213"/>
    </location>
</feature>
<evidence type="ECO:0000313" key="7">
    <source>
        <dbReference type="EMBL" id="KAF7426820.1"/>
    </source>
</evidence>
<dbReference type="Gene3D" id="3.40.50.300">
    <property type="entry name" value="P-loop containing nucleotide triphosphate hydrolases"/>
    <property type="match status" value="1"/>
</dbReference>
<dbReference type="InterPro" id="IPR027417">
    <property type="entry name" value="P-loop_NTPase"/>
</dbReference>
<feature type="compositionally biased region" description="Low complexity" evidence="4">
    <location>
        <begin position="1214"/>
        <end position="1224"/>
    </location>
</feature>
<evidence type="ECO:0000313" key="8">
    <source>
        <dbReference type="Proteomes" id="UP000623687"/>
    </source>
</evidence>
<feature type="region of interest" description="Disordered" evidence="4">
    <location>
        <begin position="401"/>
        <end position="524"/>
    </location>
</feature>
<dbReference type="InterPro" id="IPR050628">
    <property type="entry name" value="SNF2_RAD54_helicase_TF"/>
</dbReference>
<feature type="compositionally biased region" description="Basic and acidic residues" evidence="4">
    <location>
        <begin position="1857"/>
        <end position="1882"/>
    </location>
</feature>
<dbReference type="GO" id="GO:0006281">
    <property type="term" value="P:DNA repair"/>
    <property type="evidence" value="ECO:0007669"/>
    <property type="project" value="TreeGrafter"/>
</dbReference>
<dbReference type="Proteomes" id="UP000623687">
    <property type="component" value="Unassembled WGS sequence"/>
</dbReference>
<dbReference type="GO" id="GO:0008094">
    <property type="term" value="F:ATP-dependent activity, acting on DNA"/>
    <property type="evidence" value="ECO:0007669"/>
    <property type="project" value="TreeGrafter"/>
</dbReference>